<evidence type="ECO:0000256" key="1">
    <source>
        <dbReference type="SAM" id="Phobius"/>
    </source>
</evidence>
<name>A0A2U3LKU1_9FIRM</name>
<evidence type="ECO:0000313" key="2">
    <source>
        <dbReference type="EMBL" id="SPF52581.1"/>
    </source>
</evidence>
<feature type="transmembrane region" description="Helical" evidence="1">
    <location>
        <begin position="5"/>
        <end position="23"/>
    </location>
</feature>
<protein>
    <submittedName>
        <fullName evidence="2">Uncharacterized protein</fullName>
    </submittedName>
</protein>
<organism evidence="2 3">
    <name type="scientific">Candidatus Desulfosporosinus infrequens</name>
    <dbReference type="NCBI Taxonomy" id="2043169"/>
    <lineage>
        <taxon>Bacteria</taxon>
        <taxon>Bacillati</taxon>
        <taxon>Bacillota</taxon>
        <taxon>Clostridia</taxon>
        <taxon>Eubacteriales</taxon>
        <taxon>Desulfitobacteriaceae</taxon>
        <taxon>Desulfosporosinus</taxon>
    </lineage>
</organism>
<keyword evidence="1" id="KW-0472">Membrane</keyword>
<keyword evidence="1" id="KW-1133">Transmembrane helix</keyword>
<reference evidence="3" key="1">
    <citation type="submission" date="2018-02" db="EMBL/GenBank/DDBJ databases">
        <authorList>
            <person name="Hausmann B."/>
        </authorList>
    </citation>
    <scope>NUCLEOTIDE SEQUENCE [LARGE SCALE GENOMIC DNA]</scope>
    <source>
        <strain evidence="3">Peat soil MAG SbF1</strain>
    </source>
</reference>
<dbReference type="AlphaFoldDB" id="A0A2U3LKU1"/>
<dbReference type="Proteomes" id="UP000238916">
    <property type="component" value="Unassembled WGS sequence"/>
</dbReference>
<keyword evidence="1" id="KW-0812">Transmembrane</keyword>
<dbReference type="EMBL" id="OMOF01000542">
    <property type="protein sequence ID" value="SPF52581.1"/>
    <property type="molecule type" value="Genomic_DNA"/>
</dbReference>
<sequence>MAEKILKISGVAIVLFILVYYYTGSTSVISTLSNSASKFAGTLVGRDQNGNLPSSYPSLGNS</sequence>
<accession>A0A2U3LKU1</accession>
<evidence type="ECO:0000313" key="3">
    <source>
        <dbReference type="Proteomes" id="UP000238916"/>
    </source>
</evidence>
<proteinExistence type="predicted"/>
<gene>
    <name evidence="2" type="ORF">SBF1_5870006</name>
</gene>